<reference evidence="1" key="1">
    <citation type="journal article" date="2023" name="G3 (Bethesda)">
        <title>A reference genome for the long-term kleptoplast-retaining sea slug Elysia crispata morphotype clarki.</title>
        <authorList>
            <person name="Eastman K.E."/>
            <person name="Pendleton A.L."/>
            <person name="Shaikh M.A."/>
            <person name="Suttiyut T."/>
            <person name="Ogas R."/>
            <person name="Tomko P."/>
            <person name="Gavelis G."/>
            <person name="Widhalm J.R."/>
            <person name="Wisecaver J.H."/>
        </authorList>
    </citation>
    <scope>NUCLEOTIDE SEQUENCE</scope>
    <source>
        <strain evidence="1">ECLA1</strain>
    </source>
</reference>
<proteinExistence type="predicted"/>
<comment type="caution">
    <text evidence="1">The sequence shown here is derived from an EMBL/GenBank/DDBJ whole genome shotgun (WGS) entry which is preliminary data.</text>
</comment>
<keyword evidence="2" id="KW-1185">Reference proteome</keyword>
<evidence type="ECO:0000313" key="1">
    <source>
        <dbReference type="EMBL" id="KAK3738339.1"/>
    </source>
</evidence>
<evidence type="ECO:0000313" key="2">
    <source>
        <dbReference type="Proteomes" id="UP001283361"/>
    </source>
</evidence>
<organism evidence="1 2">
    <name type="scientific">Elysia crispata</name>
    <name type="common">lettuce slug</name>
    <dbReference type="NCBI Taxonomy" id="231223"/>
    <lineage>
        <taxon>Eukaryota</taxon>
        <taxon>Metazoa</taxon>
        <taxon>Spiralia</taxon>
        <taxon>Lophotrochozoa</taxon>
        <taxon>Mollusca</taxon>
        <taxon>Gastropoda</taxon>
        <taxon>Heterobranchia</taxon>
        <taxon>Euthyneura</taxon>
        <taxon>Panpulmonata</taxon>
        <taxon>Sacoglossa</taxon>
        <taxon>Placobranchoidea</taxon>
        <taxon>Plakobranchidae</taxon>
        <taxon>Elysia</taxon>
    </lineage>
</organism>
<protein>
    <submittedName>
        <fullName evidence="1">Uncharacterized protein</fullName>
    </submittedName>
</protein>
<dbReference type="Proteomes" id="UP001283361">
    <property type="component" value="Unassembled WGS sequence"/>
</dbReference>
<name>A0AAE1CVP4_9GAST</name>
<dbReference type="EMBL" id="JAWDGP010006599">
    <property type="protein sequence ID" value="KAK3738339.1"/>
    <property type="molecule type" value="Genomic_DNA"/>
</dbReference>
<gene>
    <name evidence="1" type="ORF">RRG08_039746</name>
</gene>
<sequence length="80" mass="8614">MATAEIVGWDTTMVGRGGMGGGGLYTEPVGDHQTAEIRMSSMSSKSSKVNIKIVFNLEFKHSPIHDQDESQKVGFLKGSL</sequence>
<dbReference type="AlphaFoldDB" id="A0AAE1CVP4"/>
<accession>A0AAE1CVP4</accession>